<proteinExistence type="predicted"/>
<organism evidence="1 2">
    <name type="scientific">Flavobacterium defluvii</name>
    <dbReference type="NCBI Taxonomy" id="370979"/>
    <lineage>
        <taxon>Bacteria</taxon>
        <taxon>Pseudomonadati</taxon>
        <taxon>Bacteroidota</taxon>
        <taxon>Flavobacteriia</taxon>
        <taxon>Flavobacteriales</taxon>
        <taxon>Flavobacteriaceae</taxon>
        <taxon>Flavobacterium</taxon>
    </lineage>
</organism>
<reference evidence="2" key="1">
    <citation type="submission" date="2016-11" db="EMBL/GenBank/DDBJ databases">
        <authorList>
            <person name="Varghese N."/>
            <person name="Submissions S."/>
        </authorList>
    </citation>
    <scope>NUCLEOTIDE SEQUENCE [LARGE SCALE GENOMIC DNA]</scope>
    <source>
        <strain evidence="2">DSM 17963</strain>
    </source>
</reference>
<dbReference type="Proteomes" id="UP000184071">
    <property type="component" value="Unassembled WGS sequence"/>
</dbReference>
<keyword evidence="2" id="KW-1185">Reference proteome</keyword>
<protein>
    <submittedName>
        <fullName evidence="1">Baseplate J-like protein</fullName>
    </submittedName>
</protein>
<sequence length="1059" mass="120094">MSNCTTILSVLASNGSDQKQRYISALQPENIRLNDFEITDWILFAHNFSEYVNYYDTSNPEKPSGDWRSFFDFFKWNGEKPSIENQIKLDRVKKELTDLIEENKKEFAITPHLTLFLTFLMLLENSKKRYNNLTKRHLDFYYKEILNLDKLPATPDKVYMIFELAKNAVQERIEIKTGFDGGKDASGKTRNYYTNNELIANKTIVSSLKNVYNDVASKKIKASPIANSYDGLGGAFPDKNNTQWWPFGYIDETNILPELPNANIGFAVASPILFLAEGKRSIQMTFTFHDNITANVTAATIKECLSLQLTTAKKWLEIAEISSSLTIKSGSTYTTSISGKVMKIAFLLDESADAITAYDPKIYGEEFATNLPVAKFYLDITKTSGYDIYKSFAENQLESIVINVDVQNISSVVLENDHGLINAAKPFFPFSTQPVDGSNFLVKYSEAFAKKWENINIDVLWKNTPADFVEHYKAYKTSALSTISVGTYKSSVLNSSNGFVSTGGIVTSNSYFQFQPAVLSDNIWQNYGSAAALFTSTSPFKTALNVTNSNYATEKNGQLKLTLTKSFLHSLYPKIYALALSTDDDNVVVPNEPYTPLVEKLVLHYTAVETTKFVKTGTQTFEEVYTKNRAKLFHIHPFGYSEEHSYLKSLLDYVENENSYLLPTYCKGGELFIGLENVEDLQQITLLFQVLEGSENPTTPSFTGKQKIEWSVLGNNEWRILNYADILLNETDNLLQSGILKFSLPKEATQNNTRLPKNYIWLKAKMHKKFDVVCKMIGIHSQAVLASFQDNSNDLSHLNSGLQAGTISKLLQRQSNVKSVTQPYNSFDYKPEESDPEYYKRISERLRHKNRAVTMWDYEHIILQKFPELYKVKCLNHTCDCSYQSPGNVTLVVIPDTVNKNVFDIYQPRVSTATLNKVKNHIDKLNSLHVTTYVINPNYEEVKVDLKVKFKPGFDENFYLQQLNSDIIKFLSPWALDKNIPIVFGVSIHLSQIINYIEKLGYVDFLQDVKLLKNGALSDKIAAPSNPKSILVSAKNHFISTNVIQCTVNTIEPQEECQL</sequence>
<accession>A0A1M5E404</accession>
<dbReference type="OrthoDB" id="9762853at2"/>
<gene>
    <name evidence="1" type="ORF">SAMN05443663_10122</name>
</gene>
<evidence type="ECO:0000313" key="1">
    <source>
        <dbReference type="EMBL" id="SHF73978.1"/>
    </source>
</evidence>
<name>A0A1M5E404_9FLAO</name>
<dbReference type="STRING" id="370979.SAMN05443663_10122"/>
<evidence type="ECO:0000313" key="2">
    <source>
        <dbReference type="Proteomes" id="UP000184071"/>
    </source>
</evidence>
<dbReference type="RefSeq" id="WP_073412241.1">
    <property type="nucleotide sequence ID" value="NZ_FQWC01000001.1"/>
</dbReference>
<dbReference type="AlphaFoldDB" id="A0A1M5E404"/>
<dbReference type="EMBL" id="FQWC01000001">
    <property type="protein sequence ID" value="SHF73978.1"/>
    <property type="molecule type" value="Genomic_DNA"/>
</dbReference>